<comment type="caution">
    <text evidence="2">The sequence shown here is derived from an EMBL/GenBank/DDBJ whole genome shotgun (WGS) entry which is preliminary data.</text>
</comment>
<dbReference type="AlphaFoldDB" id="A0A9P8C5B6"/>
<feature type="compositionally biased region" description="Low complexity" evidence="1">
    <location>
        <begin position="90"/>
        <end position="102"/>
    </location>
</feature>
<organism evidence="2 3">
    <name type="scientific">Amylocarpus encephaloides</name>
    <dbReference type="NCBI Taxonomy" id="45428"/>
    <lineage>
        <taxon>Eukaryota</taxon>
        <taxon>Fungi</taxon>
        <taxon>Dikarya</taxon>
        <taxon>Ascomycota</taxon>
        <taxon>Pezizomycotina</taxon>
        <taxon>Leotiomycetes</taxon>
        <taxon>Helotiales</taxon>
        <taxon>Helotiales incertae sedis</taxon>
        <taxon>Amylocarpus</taxon>
    </lineage>
</organism>
<feature type="compositionally biased region" description="Low complexity" evidence="1">
    <location>
        <begin position="62"/>
        <end position="74"/>
    </location>
</feature>
<dbReference type="Proteomes" id="UP000824998">
    <property type="component" value="Unassembled WGS sequence"/>
</dbReference>
<keyword evidence="3" id="KW-1185">Reference proteome</keyword>
<protein>
    <submittedName>
        <fullName evidence="2">Uncharacterized protein</fullName>
    </submittedName>
</protein>
<sequence length="226" mass="24412">MERGDGGDGRESPWPRGKEGEKTTRFCDVEGEECIGGGHDESMTREAKNGTGVRLPPRHPVSSSTTSHLSSPHPLRSPPIFRDREYIYVSPLSPTTSSPSSTHLVSKKQPPIHPQPPPPLPCPTTPSSSPHPMPQTSPSRPHHRNDRPLQPLLHIAIRMPHNSPLRAGRTSPRLAPPLRHAVSVSNPIPSPRLANFAPTLPANSPPPALVSLICTDAPSQPPPPEE</sequence>
<feature type="compositionally biased region" description="Pro residues" evidence="1">
    <location>
        <begin position="111"/>
        <end position="135"/>
    </location>
</feature>
<feature type="region of interest" description="Disordered" evidence="1">
    <location>
        <begin position="1"/>
        <end position="151"/>
    </location>
</feature>
<feature type="compositionally biased region" description="Basic and acidic residues" evidence="1">
    <location>
        <begin position="38"/>
        <end position="48"/>
    </location>
</feature>
<proteinExistence type="predicted"/>
<name>A0A9P8C5B6_9HELO</name>
<accession>A0A9P8C5B6</accession>
<reference evidence="2" key="1">
    <citation type="journal article" date="2021" name="IMA Fungus">
        <title>Genomic characterization of three marine fungi, including Emericellopsis atlantica sp. nov. with signatures of a generalist lifestyle and marine biomass degradation.</title>
        <authorList>
            <person name="Hagestad O.C."/>
            <person name="Hou L."/>
            <person name="Andersen J.H."/>
            <person name="Hansen E.H."/>
            <person name="Altermark B."/>
            <person name="Li C."/>
            <person name="Kuhnert E."/>
            <person name="Cox R.J."/>
            <person name="Crous P.W."/>
            <person name="Spatafora J.W."/>
            <person name="Lail K."/>
            <person name="Amirebrahimi M."/>
            <person name="Lipzen A."/>
            <person name="Pangilinan J."/>
            <person name="Andreopoulos W."/>
            <person name="Hayes R.D."/>
            <person name="Ng V."/>
            <person name="Grigoriev I.V."/>
            <person name="Jackson S.A."/>
            <person name="Sutton T.D.S."/>
            <person name="Dobson A.D.W."/>
            <person name="Rama T."/>
        </authorList>
    </citation>
    <scope>NUCLEOTIDE SEQUENCE</scope>
    <source>
        <strain evidence="2">TRa018bII</strain>
    </source>
</reference>
<evidence type="ECO:0000256" key="1">
    <source>
        <dbReference type="SAM" id="MobiDB-lite"/>
    </source>
</evidence>
<evidence type="ECO:0000313" key="3">
    <source>
        <dbReference type="Proteomes" id="UP000824998"/>
    </source>
</evidence>
<dbReference type="EMBL" id="MU251461">
    <property type="protein sequence ID" value="KAG9234508.1"/>
    <property type="molecule type" value="Genomic_DNA"/>
</dbReference>
<feature type="compositionally biased region" description="Basic and acidic residues" evidence="1">
    <location>
        <begin position="1"/>
        <end position="28"/>
    </location>
</feature>
<evidence type="ECO:0000313" key="2">
    <source>
        <dbReference type="EMBL" id="KAG9234508.1"/>
    </source>
</evidence>
<gene>
    <name evidence="2" type="ORF">BJ875DRAFT_10819</name>
</gene>
<feature type="region of interest" description="Disordered" evidence="1">
    <location>
        <begin position="207"/>
        <end position="226"/>
    </location>
</feature>